<protein>
    <submittedName>
        <fullName evidence="1">Uncharacterized protein</fullName>
    </submittedName>
</protein>
<sequence>MLWKKHVENILTYVLAFRTFSDRLSHIRPLGEMNYPPYQRVMGLDVVASLSVSSVWWEYQLWGFFCLLSFSWVPTYALRVSPILVILIVGKPIRCFHGSVATISKLNVV</sequence>
<proteinExistence type="predicted"/>
<dbReference type="EMBL" id="BMAW01101910">
    <property type="protein sequence ID" value="GFT01727.1"/>
    <property type="molecule type" value="Genomic_DNA"/>
</dbReference>
<accession>A0A8X6TF65</accession>
<evidence type="ECO:0000313" key="1">
    <source>
        <dbReference type="EMBL" id="GFT01727.1"/>
    </source>
</evidence>
<dbReference type="Proteomes" id="UP000887013">
    <property type="component" value="Unassembled WGS sequence"/>
</dbReference>
<reference evidence="1" key="1">
    <citation type="submission" date="2020-08" db="EMBL/GenBank/DDBJ databases">
        <title>Multicomponent nature underlies the extraordinary mechanical properties of spider dragline silk.</title>
        <authorList>
            <person name="Kono N."/>
            <person name="Nakamura H."/>
            <person name="Mori M."/>
            <person name="Yoshida Y."/>
            <person name="Ohtoshi R."/>
            <person name="Malay A.D."/>
            <person name="Moran D.A.P."/>
            <person name="Tomita M."/>
            <person name="Numata K."/>
            <person name="Arakawa K."/>
        </authorList>
    </citation>
    <scope>NUCLEOTIDE SEQUENCE</scope>
</reference>
<comment type="caution">
    <text evidence="1">The sequence shown here is derived from an EMBL/GenBank/DDBJ whole genome shotgun (WGS) entry which is preliminary data.</text>
</comment>
<gene>
    <name evidence="1" type="ORF">NPIL_602851</name>
</gene>
<evidence type="ECO:0000313" key="2">
    <source>
        <dbReference type="Proteomes" id="UP000887013"/>
    </source>
</evidence>
<organism evidence="1 2">
    <name type="scientific">Nephila pilipes</name>
    <name type="common">Giant wood spider</name>
    <name type="synonym">Nephila maculata</name>
    <dbReference type="NCBI Taxonomy" id="299642"/>
    <lineage>
        <taxon>Eukaryota</taxon>
        <taxon>Metazoa</taxon>
        <taxon>Ecdysozoa</taxon>
        <taxon>Arthropoda</taxon>
        <taxon>Chelicerata</taxon>
        <taxon>Arachnida</taxon>
        <taxon>Araneae</taxon>
        <taxon>Araneomorphae</taxon>
        <taxon>Entelegynae</taxon>
        <taxon>Araneoidea</taxon>
        <taxon>Nephilidae</taxon>
        <taxon>Nephila</taxon>
    </lineage>
</organism>
<keyword evidence="2" id="KW-1185">Reference proteome</keyword>
<dbReference type="AlphaFoldDB" id="A0A8X6TF65"/>
<name>A0A8X6TF65_NEPPI</name>